<gene>
    <name evidence="1" type="ORF">D2A34_18695</name>
</gene>
<proteinExistence type="predicted"/>
<protein>
    <recommendedName>
        <fullName evidence="3">Choloylglycine hydrolase</fullName>
    </recommendedName>
</protein>
<reference evidence="1 2" key="1">
    <citation type="submission" date="2018-08" db="EMBL/GenBank/DDBJ databases">
        <title>Genome of Clostridium chromiireducens C1, DSM12136.</title>
        <authorList>
            <person name="Xing M."/>
            <person name="Wei Y."/>
            <person name="Ang E.L."/>
            <person name="Zhao H."/>
            <person name="Zhang Y."/>
        </authorList>
    </citation>
    <scope>NUCLEOTIDE SEQUENCE [LARGE SCALE GENOMIC DNA]</scope>
    <source>
        <strain evidence="1 2">C1</strain>
    </source>
</reference>
<dbReference type="EMBL" id="QXDJ01000004">
    <property type="protein sequence ID" value="RII33745.1"/>
    <property type="molecule type" value="Genomic_DNA"/>
</dbReference>
<evidence type="ECO:0008006" key="3">
    <source>
        <dbReference type="Google" id="ProtNLM"/>
    </source>
</evidence>
<accession>A0A399IL57</accession>
<organism evidence="1 2">
    <name type="scientific">Clostridium chromiireducens</name>
    <dbReference type="NCBI Taxonomy" id="225345"/>
    <lineage>
        <taxon>Bacteria</taxon>
        <taxon>Bacillati</taxon>
        <taxon>Bacillota</taxon>
        <taxon>Clostridia</taxon>
        <taxon>Eubacteriales</taxon>
        <taxon>Clostridiaceae</taxon>
        <taxon>Clostridium</taxon>
    </lineage>
</organism>
<dbReference type="Gene3D" id="3.60.60.10">
    <property type="entry name" value="Penicillin V Acylase, Chain A"/>
    <property type="match status" value="1"/>
</dbReference>
<comment type="caution">
    <text evidence="1">The sequence shown here is derived from an EMBL/GenBank/DDBJ whole genome shotgun (WGS) entry which is preliminary data.</text>
</comment>
<dbReference type="RefSeq" id="WP_119367558.1">
    <property type="nucleotide sequence ID" value="NZ_QXDJ01000004.1"/>
</dbReference>
<name>A0A399IL57_9CLOT</name>
<evidence type="ECO:0000313" key="1">
    <source>
        <dbReference type="EMBL" id="RII33745.1"/>
    </source>
</evidence>
<evidence type="ECO:0000313" key="2">
    <source>
        <dbReference type="Proteomes" id="UP000265930"/>
    </source>
</evidence>
<dbReference type="Proteomes" id="UP000265930">
    <property type="component" value="Unassembled WGS sequence"/>
</dbReference>
<sequence>MCTSFIHRREDILIAMNFDNNGMNYQIDTKDSNKFVVLVDGGRGKVPSFGINKDGMFINHLMVDSNGKGLYKRPSKKVTSTAKLVKDVLNGEINSELIDSYLKGMEIVNVPDYSIHNMISDKHGNVWVAEPGRGTIHSPAKETHYFIMTNFSLCDFKETGILAGTGTERYKIAEEMLSKEECLEVKGAFRILESVIQKDGEWKTAISMVYSQKEQAVYYCLDGDFKDIHQYSFES</sequence>
<dbReference type="AlphaFoldDB" id="A0A399IL57"/>